<dbReference type="Pfam" id="PF08240">
    <property type="entry name" value="ADH_N"/>
    <property type="match status" value="1"/>
</dbReference>
<dbReference type="InterPro" id="IPR011032">
    <property type="entry name" value="GroES-like_sf"/>
</dbReference>
<dbReference type="CDD" id="cd08253">
    <property type="entry name" value="zeta_crystallin"/>
    <property type="match status" value="1"/>
</dbReference>
<dbReference type="EMBL" id="CP146606">
    <property type="protein sequence ID" value="WYK17476.1"/>
    <property type="molecule type" value="Genomic_DNA"/>
</dbReference>
<dbReference type="InterPro" id="IPR013149">
    <property type="entry name" value="ADH-like_C"/>
</dbReference>
<evidence type="ECO:0000313" key="3">
    <source>
        <dbReference type="EMBL" id="WYK17476.1"/>
    </source>
</evidence>
<keyword evidence="1" id="KW-0521">NADP</keyword>
<dbReference type="SUPFAM" id="SSF50129">
    <property type="entry name" value="GroES-like"/>
    <property type="match status" value="1"/>
</dbReference>
<dbReference type="PANTHER" id="PTHR44154">
    <property type="entry name" value="QUINONE OXIDOREDUCTASE"/>
    <property type="match status" value="1"/>
</dbReference>
<gene>
    <name evidence="3" type="ORF">RZS32_013805</name>
</gene>
<proteinExistence type="predicted"/>
<dbReference type="RefSeq" id="WP_317057547.1">
    <property type="nucleotide sequence ID" value="NZ_CP146606.1"/>
</dbReference>
<dbReference type="Pfam" id="PF00107">
    <property type="entry name" value="ADH_zinc_N"/>
    <property type="match status" value="1"/>
</dbReference>
<dbReference type="InterPro" id="IPR051603">
    <property type="entry name" value="Zinc-ADH_QOR/CCCR"/>
</dbReference>
<dbReference type="SMART" id="SM00829">
    <property type="entry name" value="PKS_ER"/>
    <property type="match status" value="1"/>
</dbReference>
<feature type="domain" description="Enoyl reductase (ER)" evidence="2">
    <location>
        <begin position="12"/>
        <end position="325"/>
    </location>
</feature>
<sequence>MRAISYDAFGPAQDVLVLGDIETPAPAPGEILVRLSYSGVNPSDAKARAGARPGVTKPAFPRIIPHSDGAGVIEAVGDGVASDRIGEHVWIWNGQWQRAFGTAAEYIALPAEQAVPLPDGISLETGAALGIPGLTACHTVFGGGDVAGRTLLISGGAGSVGHNAVLLAKWGGAKVIATASAGAAAYVKAAGADVVLDYADPDLAAKILDATEGGIDRAVEVEFGQNASLLAEVMKPPSTIATYGSGKAMTPELPFGPYLFKALKIDITLIYILPAPERAAAIERLHRALAEGAFTPSIDATLPLEDCAAAHDRVMQAGRRGSVLLSI</sequence>
<protein>
    <submittedName>
        <fullName evidence="3">NADPH:quinone reductase</fullName>
    </submittedName>
</protein>
<dbReference type="Proteomes" id="UP001281305">
    <property type="component" value="Chromosome"/>
</dbReference>
<name>A0ABZ2TCP0_9RHOB</name>
<organism evidence="3 4">
    <name type="scientific">Roseovarius rhodophyticola</name>
    <dbReference type="NCBI Taxonomy" id="3080827"/>
    <lineage>
        <taxon>Bacteria</taxon>
        <taxon>Pseudomonadati</taxon>
        <taxon>Pseudomonadota</taxon>
        <taxon>Alphaproteobacteria</taxon>
        <taxon>Rhodobacterales</taxon>
        <taxon>Roseobacteraceae</taxon>
        <taxon>Roseovarius</taxon>
    </lineage>
</organism>
<dbReference type="PANTHER" id="PTHR44154:SF1">
    <property type="entry name" value="QUINONE OXIDOREDUCTASE"/>
    <property type="match status" value="1"/>
</dbReference>
<dbReference type="Gene3D" id="3.40.50.720">
    <property type="entry name" value="NAD(P)-binding Rossmann-like Domain"/>
    <property type="match status" value="1"/>
</dbReference>
<dbReference type="InterPro" id="IPR036291">
    <property type="entry name" value="NAD(P)-bd_dom_sf"/>
</dbReference>
<evidence type="ECO:0000256" key="1">
    <source>
        <dbReference type="ARBA" id="ARBA00022857"/>
    </source>
</evidence>
<keyword evidence="4" id="KW-1185">Reference proteome</keyword>
<dbReference type="Gene3D" id="3.90.180.10">
    <property type="entry name" value="Medium-chain alcohol dehydrogenases, catalytic domain"/>
    <property type="match status" value="1"/>
</dbReference>
<dbReference type="InterPro" id="IPR013154">
    <property type="entry name" value="ADH-like_N"/>
</dbReference>
<evidence type="ECO:0000313" key="4">
    <source>
        <dbReference type="Proteomes" id="UP001281305"/>
    </source>
</evidence>
<dbReference type="SUPFAM" id="SSF51735">
    <property type="entry name" value="NAD(P)-binding Rossmann-fold domains"/>
    <property type="match status" value="1"/>
</dbReference>
<accession>A0ABZ2TCP0</accession>
<evidence type="ECO:0000259" key="2">
    <source>
        <dbReference type="SMART" id="SM00829"/>
    </source>
</evidence>
<dbReference type="InterPro" id="IPR020843">
    <property type="entry name" value="ER"/>
</dbReference>
<reference evidence="3 4" key="1">
    <citation type="submission" date="2024-02" db="EMBL/GenBank/DDBJ databases">
        <title>Roseovarius strain W115 nov., isolated from a marine algae.</title>
        <authorList>
            <person name="Lee M.W."/>
            <person name="Lee J.K."/>
            <person name="Kim J.M."/>
            <person name="Choi D.G."/>
            <person name="Baek J.H."/>
            <person name="Bayburt H."/>
            <person name="Jung J.J."/>
            <person name="Han D.M."/>
            <person name="Jeon C.O."/>
        </authorList>
    </citation>
    <scope>NUCLEOTIDE SEQUENCE [LARGE SCALE GENOMIC DNA]</scope>
    <source>
        <strain evidence="3 4">W115</strain>
    </source>
</reference>